<evidence type="ECO:0000256" key="1">
    <source>
        <dbReference type="SAM" id="SignalP"/>
    </source>
</evidence>
<feature type="domain" description="Endonuclease/exonuclease/phosphatase" evidence="2">
    <location>
        <begin position="308"/>
        <end position="601"/>
    </location>
</feature>
<proteinExistence type="predicted"/>
<dbReference type="STRING" id="930990.A0A067M324"/>
<dbReference type="InParanoid" id="A0A067M324"/>
<dbReference type="InterPro" id="IPR036691">
    <property type="entry name" value="Endo/exonu/phosph_ase_sf"/>
</dbReference>
<dbReference type="EMBL" id="KL198082">
    <property type="protein sequence ID" value="KDQ09115.1"/>
    <property type="molecule type" value="Genomic_DNA"/>
</dbReference>
<dbReference type="Proteomes" id="UP000027195">
    <property type="component" value="Unassembled WGS sequence"/>
</dbReference>
<sequence>MRLPLSAFTFSAIQVAFCAPLNLLNVYDIQGTRFVSPYNGQSVNVTGLVTAKGPSGFWLASVVPDTDERTSDGLYVYGSNSIASVTTGDVITLSGIVQEYRSSADYLFLAELTSPKNVVVVSSGNPVKPLLLGVDRSPPTELYTSLDKGGIFAVPNNQTLLEVANPVLQPALYGLDFWESLSGVLVKVTNPIAADKSNTYNDVWVTGDWKKTGTNARGGLTITADSNNIPDVNPEAIIIGTPLDGTKNAKAKLGDKLTDIVGIVQYTFGFYYILPLTGVKVVSSQPYPPPPTTLTSGADRCTLTFGDYNVENMSPKSAHLPVVAGQIANFLRTPDIIFVQEIQDNSGATDDGTTAANVTLQTLVNSIKASAGPGAQAYDFVNIDPAPGNLDGGQIGGNIRPVYLYNSTRLSLFRPNAGTYRDATAVSADGLGLTYNPGLIDPTNAAWKSSRKPIAAVWQTTGGQKLWTVNVHFSSKGGSSSLHGDARPPVNGAIAARTAQVQVLTDFLSSIFAVEPNAKIIVAGDFNEFIPVSAVYDPLLAIMHDIDEAAGIPPVERYTYNFDMCSEQLDHIFISPSLVPKIEAEHIHVNTWDVDGGASDHDPSVGRAKLC</sequence>
<dbReference type="OrthoDB" id="47488at2759"/>
<gene>
    <name evidence="3" type="ORF">BOTBODRAFT_117587</name>
</gene>
<organism evidence="3 4">
    <name type="scientific">Botryobasidium botryosum (strain FD-172 SS1)</name>
    <dbReference type="NCBI Taxonomy" id="930990"/>
    <lineage>
        <taxon>Eukaryota</taxon>
        <taxon>Fungi</taxon>
        <taxon>Dikarya</taxon>
        <taxon>Basidiomycota</taxon>
        <taxon>Agaricomycotina</taxon>
        <taxon>Agaricomycetes</taxon>
        <taxon>Cantharellales</taxon>
        <taxon>Botryobasidiaceae</taxon>
        <taxon>Botryobasidium</taxon>
    </lineage>
</organism>
<feature type="signal peptide" evidence="1">
    <location>
        <begin position="1"/>
        <end position="18"/>
    </location>
</feature>
<dbReference type="InterPro" id="IPR005135">
    <property type="entry name" value="Endo/exonuclease/phosphatase"/>
</dbReference>
<dbReference type="SUPFAM" id="SSF56219">
    <property type="entry name" value="DNase I-like"/>
    <property type="match status" value="1"/>
</dbReference>
<feature type="chain" id="PRO_5001640965" description="Endonuclease/exonuclease/phosphatase domain-containing protein" evidence="1">
    <location>
        <begin position="19"/>
        <end position="611"/>
    </location>
</feature>
<dbReference type="AlphaFoldDB" id="A0A067M324"/>
<dbReference type="PANTHER" id="PTHR42834:SF1">
    <property type="entry name" value="ENDONUCLEASE_EXONUCLEASE_PHOSPHATASE FAMILY PROTEIN (AFU_ORTHOLOGUE AFUA_3G09210)"/>
    <property type="match status" value="1"/>
</dbReference>
<dbReference type="Gene3D" id="3.60.10.10">
    <property type="entry name" value="Endonuclease/exonuclease/phosphatase"/>
    <property type="match status" value="1"/>
</dbReference>
<evidence type="ECO:0000259" key="2">
    <source>
        <dbReference type="Pfam" id="PF03372"/>
    </source>
</evidence>
<dbReference type="CDD" id="cd04486">
    <property type="entry name" value="YhcR_OBF_like"/>
    <property type="match status" value="1"/>
</dbReference>
<dbReference type="GO" id="GO:0003824">
    <property type="term" value="F:catalytic activity"/>
    <property type="evidence" value="ECO:0007669"/>
    <property type="project" value="InterPro"/>
</dbReference>
<evidence type="ECO:0000313" key="4">
    <source>
        <dbReference type="Proteomes" id="UP000027195"/>
    </source>
</evidence>
<protein>
    <recommendedName>
        <fullName evidence="2">Endonuclease/exonuclease/phosphatase domain-containing protein</fullName>
    </recommendedName>
</protein>
<dbReference type="HOGENOM" id="CLU_003608_0_0_1"/>
<keyword evidence="1" id="KW-0732">Signal</keyword>
<accession>A0A067M324</accession>
<keyword evidence="4" id="KW-1185">Reference proteome</keyword>
<name>A0A067M324_BOTB1</name>
<reference evidence="4" key="1">
    <citation type="journal article" date="2014" name="Proc. Natl. Acad. Sci. U.S.A.">
        <title>Extensive sampling of basidiomycete genomes demonstrates inadequacy of the white-rot/brown-rot paradigm for wood decay fungi.</title>
        <authorList>
            <person name="Riley R."/>
            <person name="Salamov A.A."/>
            <person name="Brown D.W."/>
            <person name="Nagy L.G."/>
            <person name="Floudas D."/>
            <person name="Held B.W."/>
            <person name="Levasseur A."/>
            <person name="Lombard V."/>
            <person name="Morin E."/>
            <person name="Otillar R."/>
            <person name="Lindquist E.A."/>
            <person name="Sun H."/>
            <person name="LaButti K.M."/>
            <person name="Schmutz J."/>
            <person name="Jabbour D."/>
            <person name="Luo H."/>
            <person name="Baker S.E."/>
            <person name="Pisabarro A.G."/>
            <person name="Walton J.D."/>
            <person name="Blanchette R.A."/>
            <person name="Henrissat B."/>
            <person name="Martin F."/>
            <person name="Cullen D."/>
            <person name="Hibbett D.S."/>
            <person name="Grigoriev I.V."/>
        </authorList>
    </citation>
    <scope>NUCLEOTIDE SEQUENCE [LARGE SCALE GENOMIC DNA]</scope>
    <source>
        <strain evidence="4">FD-172 SS1</strain>
    </source>
</reference>
<dbReference type="Pfam" id="PF03372">
    <property type="entry name" value="Exo_endo_phos"/>
    <property type="match status" value="1"/>
</dbReference>
<dbReference type="PANTHER" id="PTHR42834">
    <property type="entry name" value="ENDONUCLEASE/EXONUCLEASE/PHOSPHATASE FAMILY PROTEIN (AFU_ORTHOLOGUE AFUA_3G09210)"/>
    <property type="match status" value="1"/>
</dbReference>
<evidence type="ECO:0000313" key="3">
    <source>
        <dbReference type="EMBL" id="KDQ09115.1"/>
    </source>
</evidence>